<sequence length="120" mass="13884">MCFFNEKFHQLTLGQVKGPAVEPHQERGFRQDCFYFRDILFKIIIHKINIRLHISQHLIEPLLAFVVGSTCSGESENGSLLQFARFEVSEVSLPYLFIKDDRKRTDNTGNIECLAGCHKR</sequence>
<reference evidence="1" key="1">
    <citation type="submission" date="2019-08" db="EMBL/GenBank/DDBJ databases">
        <authorList>
            <person name="Kucharzyk K."/>
            <person name="Murdoch R.W."/>
            <person name="Higgins S."/>
            <person name="Loffler F."/>
        </authorList>
    </citation>
    <scope>NUCLEOTIDE SEQUENCE</scope>
</reference>
<protein>
    <submittedName>
        <fullName evidence="1">Uncharacterized protein</fullName>
    </submittedName>
</protein>
<evidence type="ECO:0000313" key="1">
    <source>
        <dbReference type="EMBL" id="MPN55141.1"/>
    </source>
</evidence>
<dbReference type="AlphaFoldDB" id="A0A645IUQ2"/>
<accession>A0A645IUQ2</accession>
<name>A0A645IUQ2_9ZZZZ</name>
<proteinExistence type="predicted"/>
<organism evidence="1">
    <name type="scientific">bioreactor metagenome</name>
    <dbReference type="NCBI Taxonomy" id="1076179"/>
    <lineage>
        <taxon>unclassified sequences</taxon>
        <taxon>metagenomes</taxon>
        <taxon>ecological metagenomes</taxon>
    </lineage>
</organism>
<comment type="caution">
    <text evidence="1">The sequence shown here is derived from an EMBL/GenBank/DDBJ whole genome shotgun (WGS) entry which is preliminary data.</text>
</comment>
<dbReference type="EMBL" id="VSSQ01124045">
    <property type="protein sequence ID" value="MPN55141.1"/>
    <property type="molecule type" value="Genomic_DNA"/>
</dbReference>
<gene>
    <name evidence="1" type="ORF">SDC9_202820</name>
</gene>